<keyword evidence="3" id="KW-1185">Reference proteome</keyword>
<evidence type="ECO:0000259" key="1">
    <source>
        <dbReference type="Pfam" id="PF13349"/>
    </source>
</evidence>
<organism evidence="2 3">
    <name type="scientific">Drosophila guanche</name>
    <name type="common">Fruit fly</name>
    <dbReference type="NCBI Taxonomy" id="7266"/>
    <lineage>
        <taxon>Eukaryota</taxon>
        <taxon>Metazoa</taxon>
        <taxon>Ecdysozoa</taxon>
        <taxon>Arthropoda</taxon>
        <taxon>Hexapoda</taxon>
        <taxon>Insecta</taxon>
        <taxon>Pterygota</taxon>
        <taxon>Neoptera</taxon>
        <taxon>Endopterygota</taxon>
        <taxon>Diptera</taxon>
        <taxon>Brachycera</taxon>
        <taxon>Muscomorpha</taxon>
        <taxon>Ephydroidea</taxon>
        <taxon>Drosophilidae</taxon>
        <taxon>Drosophila</taxon>
        <taxon>Sophophora</taxon>
    </lineage>
</organism>
<dbReference type="OrthoDB" id="5984441at2759"/>
<dbReference type="STRING" id="7266.A0A3B0JK91"/>
<evidence type="ECO:0000313" key="3">
    <source>
        <dbReference type="Proteomes" id="UP000268350"/>
    </source>
</evidence>
<reference evidence="3" key="1">
    <citation type="submission" date="2018-01" db="EMBL/GenBank/DDBJ databases">
        <authorList>
            <person name="Alioto T."/>
            <person name="Alioto T."/>
        </authorList>
    </citation>
    <scope>NUCLEOTIDE SEQUENCE [LARGE SCALE GENOMIC DNA]</scope>
</reference>
<dbReference type="PANTHER" id="PTHR34094:SF1">
    <property type="entry name" value="PROTEIN FAM185A"/>
    <property type="match status" value="1"/>
</dbReference>
<dbReference type="EMBL" id="OUUW01000001">
    <property type="protein sequence ID" value="SPP75780.1"/>
    <property type="molecule type" value="Genomic_DNA"/>
</dbReference>
<dbReference type="OMA" id="KTQSWFE"/>
<sequence length="385" mass="42788">MLFLPRVWTPQVRSHLRYYANKSKSQLKPPMADTVPKEVVHEEIFRYVNPFARINVVSDLIVRVKSADVHQYTSGNVFIAQLHGCKPKNTKVSFDVNVSDDEKIVSVSVKKSADKVSRFECHLQVPVRSDVFIEGGDNVSVEGIQSECLQVKTEGAIVTKNVRATNISLYSENGNISCEGTLLGKSTEIETHNGNIELDKLQGDSLKCSTKAGNIVTDCCYVEQSKFQTDTGRLELRNVHKTSEVHILQSGELNMTGVHGNLQVSTKGGSLNLQLSELMGQCSILADNLENDAVIHISESIENESNIEVTASEVRLDDELEHVAHALSEDKSKFVLSNVNQHQRLIVKSTGEKGVRLGKQSWSDMMRQKLQDMATKNLKETNTTH</sequence>
<dbReference type="Proteomes" id="UP000268350">
    <property type="component" value="Unassembled WGS sequence"/>
</dbReference>
<evidence type="ECO:0000313" key="2">
    <source>
        <dbReference type="EMBL" id="SPP75780.1"/>
    </source>
</evidence>
<protein>
    <submittedName>
        <fullName evidence="2">Blast:Protein FAM185A</fullName>
    </submittedName>
</protein>
<proteinExistence type="predicted"/>
<dbReference type="InterPro" id="IPR025164">
    <property type="entry name" value="Toastrack_DUF4097"/>
</dbReference>
<dbReference type="PANTHER" id="PTHR34094">
    <property type="match status" value="1"/>
</dbReference>
<accession>A0A3B0JK91</accession>
<dbReference type="AlphaFoldDB" id="A0A3B0JK91"/>
<name>A0A3B0JK91_DROGU</name>
<dbReference type="Pfam" id="PF13349">
    <property type="entry name" value="DUF4097"/>
    <property type="match status" value="1"/>
</dbReference>
<gene>
    <name evidence="2" type="ORF">DGUA_6G003652</name>
</gene>
<feature type="domain" description="DUF4097" evidence="1">
    <location>
        <begin position="187"/>
        <end position="318"/>
    </location>
</feature>